<keyword evidence="12" id="KW-0670">Pyruvate</keyword>
<dbReference type="PANTHER" id="PTHR43783">
    <property type="entry name" value="UDP-N-ACETYLGLUCOSAMINE 1-CARBOXYVINYLTRANSFERASE"/>
    <property type="match status" value="1"/>
</dbReference>
<dbReference type="eggNOG" id="COG0766">
    <property type="taxonomic scope" value="Bacteria"/>
</dbReference>
<feature type="modified residue" description="2-(S-cysteinyl)pyruvic acid O-phosphothioketal" evidence="12">
    <location>
        <position position="116"/>
    </location>
</feature>
<dbReference type="HAMAP" id="MF_00111">
    <property type="entry name" value="MurA"/>
    <property type="match status" value="1"/>
</dbReference>
<dbReference type="Proteomes" id="UP000001661">
    <property type="component" value="Chromosome"/>
</dbReference>
<dbReference type="STRING" id="574087.Acear_2213"/>
<evidence type="ECO:0000256" key="1">
    <source>
        <dbReference type="ARBA" id="ARBA00004496"/>
    </source>
</evidence>
<keyword evidence="15" id="KW-1185">Reference proteome</keyword>
<evidence type="ECO:0000256" key="10">
    <source>
        <dbReference type="ARBA" id="ARBA00038367"/>
    </source>
</evidence>
<evidence type="ECO:0000256" key="11">
    <source>
        <dbReference type="ARBA" id="ARBA00047527"/>
    </source>
</evidence>
<dbReference type="NCBIfam" id="TIGR01072">
    <property type="entry name" value="murA"/>
    <property type="match status" value="1"/>
</dbReference>
<dbReference type="SUPFAM" id="SSF55205">
    <property type="entry name" value="EPT/RTPC-like"/>
    <property type="match status" value="1"/>
</dbReference>
<evidence type="ECO:0000256" key="6">
    <source>
        <dbReference type="ARBA" id="ARBA00022960"/>
    </source>
</evidence>
<reference evidence="14 15" key="1">
    <citation type="journal article" date="2010" name="Stand. Genomic Sci.">
        <title>Complete genome sequence of Acetohalobium arabaticum type strain (Z-7288).</title>
        <authorList>
            <person name="Sikorski J."/>
            <person name="Lapidus A."/>
            <person name="Chertkov O."/>
            <person name="Lucas S."/>
            <person name="Copeland A."/>
            <person name="Glavina Del Rio T."/>
            <person name="Nolan M."/>
            <person name="Tice H."/>
            <person name="Cheng J.F."/>
            <person name="Han C."/>
            <person name="Brambilla E."/>
            <person name="Pitluck S."/>
            <person name="Liolios K."/>
            <person name="Ivanova N."/>
            <person name="Mavromatis K."/>
            <person name="Mikhailova N."/>
            <person name="Pati A."/>
            <person name="Bruce D."/>
            <person name="Detter C."/>
            <person name="Tapia R."/>
            <person name="Goodwin L."/>
            <person name="Chen A."/>
            <person name="Palaniappan K."/>
            <person name="Land M."/>
            <person name="Hauser L."/>
            <person name="Chang Y.J."/>
            <person name="Jeffries C.D."/>
            <person name="Rohde M."/>
            <person name="Goker M."/>
            <person name="Spring S."/>
            <person name="Woyke T."/>
            <person name="Bristow J."/>
            <person name="Eisen J.A."/>
            <person name="Markowitz V."/>
            <person name="Hugenholtz P."/>
            <person name="Kyrpides N.C."/>
            <person name="Klenk H.P."/>
        </authorList>
    </citation>
    <scope>NUCLEOTIDE SEQUENCE [LARGE SCALE GENOMIC DNA]</scope>
    <source>
        <strain evidence="15">ATCC 49924 / DSM 5501 / Z-7288</strain>
    </source>
</reference>
<dbReference type="HOGENOM" id="CLU_027387_0_0_9"/>
<feature type="domain" description="Enolpyruvate transferase" evidence="13">
    <location>
        <begin position="8"/>
        <end position="404"/>
    </location>
</feature>
<evidence type="ECO:0000256" key="4">
    <source>
        <dbReference type="ARBA" id="ARBA00022618"/>
    </source>
</evidence>
<dbReference type="GO" id="GO:0009252">
    <property type="term" value="P:peptidoglycan biosynthetic process"/>
    <property type="evidence" value="ECO:0007669"/>
    <property type="project" value="UniProtKB-UniRule"/>
</dbReference>
<protein>
    <recommendedName>
        <fullName evidence="12">UDP-N-acetylglucosamine 1-carboxyvinyltransferase</fullName>
        <ecNumber evidence="12">2.5.1.7</ecNumber>
    </recommendedName>
    <alternativeName>
        <fullName evidence="12">Enoylpyruvate transferase</fullName>
    </alternativeName>
    <alternativeName>
        <fullName evidence="12">UDP-N-acetylglucosamine enolpyruvyl transferase</fullName>
        <shortName evidence="12">EPT</shortName>
    </alternativeName>
</protein>
<keyword evidence="6 12" id="KW-0133">Cell shape</keyword>
<feature type="binding site" evidence="12">
    <location>
        <position position="92"/>
    </location>
    <ligand>
        <name>UDP-N-acetyl-alpha-D-glucosamine</name>
        <dbReference type="ChEBI" id="CHEBI:57705"/>
    </ligand>
</feature>
<comment type="similarity">
    <text evidence="10 12">Belongs to the EPSP synthase family. MurA subfamily.</text>
</comment>
<organism evidence="14 15">
    <name type="scientific">Acetohalobium arabaticum (strain ATCC 49924 / DSM 5501 / Z-7288)</name>
    <dbReference type="NCBI Taxonomy" id="574087"/>
    <lineage>
        <taxon>Bacteria</taxon>
        <taxon>Bacillati</taxon>
        <taxon>Bacillota</taxon>
        <taxon>Clostridia</taxon>
        <taxon>Halanaerobiales</taxon>
        <taxon>Halobacteroidaceae</taxon>
        <taxon>Acetohalobium</taxon>
    </lineage>
</organism>
<dbReference type="CDD" id="cd01555">
    <property type="entry name" value="UdpNAET"/>
    <property type="match status" value="1"/>
</dbReference>
<dbReference type="EMBL" id="CP002105">
    <property type="protein sequence ID" value="ADL13699.1"/>
    <property type="molecule type" value="Genomic_DNA"/>
</dbReference>
<feature type="active site" description="Proton donor" evidence="12">
    <location>
        <position position="116"/>
    </location>
</feature>
<dbReference type="GO" id="GO:0008760">
    <property type="term" value="F:UDP-N-acetylglucosamine 1-carboxyvinyltransferase activity"/>
    <property type="evidence" value="ECO:0007669"/>
    <property type="project" value="UniProtKB-UniRule"/>
</dbReference>
<dbReference type="InterPro" id="IPR005750">
    <property type="entry name" value="UDP_GlcNAc_COvinyl_MurA"/>
</dbReference>
<feature type="binding site" evidence="12">
    <location>
        <begin position="121"/>
        <end position="125"/>
    </location>
    <ligand>
        <name>UDP-N-acetyl-alpha-D-glucosamine</name>
        <dbReference type="ChEBI" id="CHEBI:57705"/>
    </ligand>
</feature>
<dbReference type="AlphaFoldDB" id="D9QTX8"/>
<evidence type="ECO:0000256" key="8">
    <source>
        <dbReference type="ARBA" id="ARBA00023306"/>
    </source>
</evidence>
<dbReference type="KEGG" id="aar:Acear_2213"/>
<dbReference type="GO" id="GO:0071555">
    <property type="term" value="P:cell wall organization"/>
    <property type="evidence" value="ECO:0007669"/>
    <property type="project" value="UniProtKB-KW"/>
</dbReference>
<dbReference type="GO" id="GO:0005737">
    <property type="term" value="C:cytoplasm"/>
    <property type="evidence" value="ECO:0007669"/>
    <property type="project" value="UniProtKB-SubCell"/>
</dbReference>
<evidence type="ECO:0000256" key="12">
    <source>
        <dbReference type="HAMAP-Rule" id="MF_00111"/>
    </source>
</evidence>
<dbReference type="NCBIfam" id="NF006873">
    <property type="entry name" value="PRK09369.1"/>
    <property type="match status" value="1"/>
</dbReference>
<dbReference type="RefSeq" id="WP_013279140.1">
    <property type="nucleotide sequence ID" value="NC_014378.1"/>
</dbReference>
<feature type="binding site" evidence="12">
    <location>
        <begin position="22"/>
        <end position="23"/>
    </location>
    <ligand>
        <name>phosphoenolpyruvate</name>
        <dbReference type="ChEBI" id="CHEBI:58702"/>
    </ligand>
</feature>
<proteinExistence type="inferred from homology"/>
<evidence type="ECO:0000313" key="15">
    <source>
        <dbReference type="Proteomes" id="UP000001661"/>
    </source>
</evidence>
<keyword evidence="4 12" id="KW-0132">Cell division</keyword>
<gene>
    <name evidence="12" type="primary">murA</name>
    <name evidence="14" type="ordered locus">Acear_2213</name>
</gene>
<comment type="subcellular location">
    <subcellularLocation>
        <location evidence="1 12">Cytoplasm</location>
    </subcellularLocation>
</comment>
<feature type="binding site" evidence="12">
    <location>
        <position position="326"/>
    </location>
    <ligand>
        <name>UDP-N-acetyl-alpha-D-glucosamine</name>
        <dbReference type="ChEBI" id="CHEBI:57705"/>
    </ligand>
</feature>
<dbReference type="InterPro" id="IPR036968">
    <property type="entry name" value="Enolpyruvate_Tfrase_sf"/>
</dbReference>
<dbReference type="InterPro" id="IPR001986">
    <property type="entry name" value="Enolpyruvate_Tfrase_dom"/>
</dbReference>
<keyword evidence="3 12" id="KW-0963">Cytoplasm</keyword>
<keyword evidence="8 12" id="KW-0131">Cell cycle</keyword>
<accession>D9QTX8</accession>
<dbReference type="GO" id="GO:0019277">
    <property type="term" value="P:UDP-N-acetylgalactosamine biosynthetic process"/>
    <property type="evidence" value="ECO:0007669"/>
    <property type="project" value="InterPro"/>
</dbReference>
<dbReference type="Pfam" id="PF00275">
    <property type="entry name" value="EPSP_synthase"/>
    <property type="match status" value="1"/>
</dbReference>
<dbReference type="UniPathway" id="UPA00219"/>
<keyword evidence="5 12" id="KW-0808">Transferase</keyword>
<feature type="binding site" evidence="12">
    <location>
        <position position="304"/>
    </location>
    <ligand>
        <name>UDP-N-acetyl-alpha-D-glucosamine</name>
        <dbReference type="ChEBI" id="CHEBI:57705"/>
    </ligand>
</feature>
<evidence type="ECO:0000259" key="13">
    <source>
        <dbReference type="Pfam" id="PF00275"/>
    </source>
</evidence>
<dbReference type="EC" id="2.5.1.7" evidence="12"/>
<keyword evidence="9 12" id="KW-0961">Cell wall biogenesis/degradation</keyword>
<sequence length="421" mass="45230">MRRLIAEATDYLEGNISVSGAKNAALPIITAALLGEGGSKLSRIPDLKDVNNLINILSNLGAEVNFTDSELELNTDGIDKYSTDSDLARKMRASYYTLGALLGRYGQACTVLPGGCEIGDRPIDLHLKGFSALGADVELDHGLVKLEADRLKGTEIYLDYPSVGATINIMLAAVLADGETVIENVAREPEIIDLANYLNIMGAEITGAGTDIIKITGVNSLNGTDYTIIPDRIEAGTYMMTVAAVGGDVVIKNVLVEHVRPLIAKLKEMGVEIIEGIDQVRVKSEGCLSGTDIKTMPYPGFPTDMQAQFMALLTQATQENLVIETVFERRFGHVDELRRMGAQIKVDGRSAVVARTDLEGAQVKATDLRAGAALIIAGLTAGGQTEIQNIYHIERGYEDITDKLKGIGANIELVEEYNCLS</sequence>
<dbReference type="FunFam" id="3.65.10.10:FF:000001">
    <property type="entry name" value="UDP-N-acetylglucosamine 1-carboxyvinyltransferase"/>
    <property type="match status" value="1"/>
</dbReference>
<dbReference type="InterPro" id="IPR050068">
    <property type="entry name" value="MurA_subfamily"/>
</dbReference>
<evidence type="ECO:0000256" key="3">
    <source>
        <dbReference type="ARBA" id="ARBA00022490"/>
    </source>
</evidence>
<evidence type="ECO:0000313" key="14">
    <source>
        <dbReference type="EMBL" id="ADL13699.1"/>
    </source>
</evidence>
<comment type="pathway">
    <text evidence="2 12">Cell wall biogenesis; peptidoglycan biosynthesis.</text>
</comment>
<dbReference type="GO" id="GO:0051301">
    <property type="term" value="P:cell division"/>
    <property type="evidence" value="ECO:0007669"/>
    <property type="project" value="UniProtKB-KW"/>
</dbReference>
<keyword evidence="7 12" id="KW-0573">Peptidoglycan synthesis</keyword>
<evidence type="ECO:0000256" key="7">
    <source>
        <dbReference type="ARBA" id="ARBA00022984"/>
    </source>
</evidence>
<dbReference type="InterPro" id="IPR013792">
    <property type="entry name" value="RNA3'P_cycl/enolpyr_Trfase_a/b"/>
</dbReference>
<evidence type="ECO:0000256" key="2">
    <source>
        <dbReference type="ARBA" id="ARBA00004752"/>
    </source>
</evidence>
<dbReference type="GO" id="GO:0008360">
    <property type="term" value="P:regulation of cell shape"/>
    <property type="evidence" value="ECO:0007669"/>
    <property type="project" value="UniProtKB-KW"/>
</dbReference>
<comment type="catalytic activity">
    <reaction evidence="11 12">
        <text>phosphoenolpyruvate + UDP-N-acetyl-alpha-D-glucosamine = UDP-N-acetyl-3-O-(1-carboxyvinyl)-alpha-D-glucosamine + phosphate</text>
        <dbReference type="Rhea" id="RHEA:18681"/>
        <dbReference type="ChEBI" id="CHEBI:43474"/>
        <dbReference type="ChEBI" id="CHEBI:57705"/>
        <dbReference type="ChEBI" id="CHEBI:58702"/>
        <dbReference type="ChEBI" id="CHEBI:68483"/>
        <dbReference type="EC" id="2.5.1.7"/>
    </reaction>
</comment>
<comment type="function">
    <text evidence="12">Cell wall formation. Adds enolpyruvyl to UDP-N-acetylglucosamine.</text>
</comment>
<evidence type="ECO:0000256" key="9">
    <source>
        <dbReference type="ARBA" id="ARBA00023316"/>
    </source>
</evidence>
<dbReference type="NCBIfam" id="NF009470">
    <property type="entry name" value="PRK12830.1"/>
    <property type="match status" value="1"/>
</dbReference>
<name>D9QTX8_ACEAZ</name>
<evidence type="ECO:0000256" key="5">
    <source>
        <dbReference type="ARBA" id="ARBA00022679"/>
    </source>
</evidence>
<dbReference type="PANTHER" id="PTHR43783:SF2">
    <property type="entry name" value="UDP-N-ACETYLGLUCOSAMINE 1-CARBOXYVINYLTRANSFERASE 2"/>
    <property type="match status" value="1"/>
</dbReference>
<dbReference type="Gene3D" id="3.65.10.10">
    <property type="entry name" value="Enolpyruvate transferase domain"/>
    <property type="match status" value="2"/>
</dbReference>
<comment type="caution">
    <text evidence="12">Lacks conserved residue(s) required for the propagation of feature annotation.</text>
</comment>